<dbReference type="InterPro" id="IPR003423">
    <property type="entry name" value="OMP_efflux"/>
</dbReference>
<evidence type="ECO:0000313" key="3">
    <source>
        <dbReference type="EMBL" id="TLU71123.1"/>
    </source>
</evidence>
<name>A0A5R9J2P9_9PROT</name>
<feature type="chain" id="PRO_5024468118" evidence="2">
    <location>
        <begin position="27"/>
        <end position="417"/>
    </location>
</feature>
<reference evidence="3 4" key="1">
    <citation type="submission" date="2019-05" db="EMBL/GenBank/DDBJ databases">
        <authorList>
            <person name="Pankratov T."/>
            <person name="Grouzdev D."/>
        </authorList>
    </citation>
    <scope>NUCLEOTIDE SEQUENCE [LARGE SCALE GENOMIC DNA]</scope>
    <source>
        <strain evidence="3 4">KEBCLARHB70R</strain>
    </source>
</reference>
<keyword evidence="4" id="KW-1185">Reference proteome</keyword>
<dbReference type="InterPro" id="IPR010131">
    <property type="entry name" value="MdtP/NodT-like"/>
</dbReference>
<sequence length="417" mass="44126">MAAHWVLLGAGAALALGLTAYASAHAQTAVPLGATVDGLLTAGRSLSPALRAAALDTEAASARAGGADTLDDPTITDSYTYYKDPNVFSGHTVMLTQAFPLWGKRSLRREAALADVNASRGRERAAQDELDEKIKVAYAQYDLTARDLAVNREIAGLARRMRSAASARYAQGGGDQIAVIQALGEETTAKLEDVRLGGAYEAARARLNVLVGRPANAPLSQAIRARPIPAAEPALEMLVERARAANPTLAASTATMEAARTRSTLADKAWYSDVTIGGGPLFQTNNRPVGFAATIGLNIPVPWGREAAGQDEAAAQLGASQQRYEATRLEIEGALAESLARLRAARATEALLRREAMPQARAAFQTVLINYSQGRGDLTGAITVERQTHDVELRVLQAQLDEQVELAAIERLIGGDL</sequence>
<proteinExistence type="inferred from homology"/>
<organism evidence="3 4">
    <name type="scientific">Lichenicoccus roseus</name>
    <dbReference type="NCBI Taxonomy" id="2683649"/>
    <lineage>
        <taxon>Bacteria</taxon>
        <taxon>Pseudomonadati</taxon>
        <taxon>Pseudomonadota</taxon>
        <taxon>Alphaproteobacteria</taxon>
        <taxon>Acetobacterales</taxon>
        <taxon>Acetobacteraceae</taxon>
        <taxon>Lichenicoccus</taxon>
    </lineage>
</organism>
<protein>
    <submittedName>
        <fullName evidence="3">TolC family protein</fullName>
    </submittedName>
</protein>
<accession>A0A5R9J2P9</accession>
<dbReference type="RefSeq" id="WP_138327480.1">
    <property type="nucleotide sequence ID" value="NZ_VCDI01000008.1"/>
</dbReference>
<dbReference type="AlphaFoldDB" id="A0A5R9J2P9"/>
<dbReference type="Gene3D" id="1.20.1600.10">
    <property type="entry name" value="Outer membrane efflux proteins (OEP)"/>
    <property type="match status" value="1"/>
</dbReference>
<dbReference type="GO" id="GO:0015562">
    <property type="term" value="F:efflux transmembrane transporter activity"/>
    <property type="evidence" value="ECO:0007669"/>
    <property type="project" value="InterPro"/>
</dbReference>
<dbReference type="PANTHER" id="PTHR30203:SF24">
    <property type="entry name" value="BLR4935 PROTEIN"/>
    <property type="match status" value="1"/>
</dbReference>
<gene>
    <name evidence="3" type="ORF">FE263_18290</name>
</gene>
<evidence type="ECO:0000256" key="2">
    <source>
        <dbReference type="SAM" id="SignalP"/>
    </source>
</evidence>
<dbReference type="Pfam" id="PF02321">
    <property type="entry name" value="OEP"/>
    <property type="match status" value="2"/>
</dbReference>
<dbReference type="OrthoDB" id="9769048at2"/>
<keyword evidence="2" id="KW-0732">Signal</keyword>
<evidence type="ECO:0000256" key="1">
    <source>
        <dbReference type="ARBA" id="ARBA00007613"/>
    </source>
</evidence>
<evidence type="ECO:0000313" key="4">
    <source>
        <dbReference type="Proteomes" id="UP000305654"/>
    </source>
</evidence>
<dbReference type="EMBL" id="VCDI01000008">
    <property type="protein sequence ID" value="TLU71123.1"/>
    <property type="molecule type" value="Genomic_DNA"/>
</dbReference>
<dbReference type="PANTHER" id="PTHR30203">
    <property type="entry name" value="OUTER MEMBRANE CATION EFFLUX PROTEIN"/>
    <property type="match status" value="1"/>
</dbReference>
<dbReference type="SUPFAM" id="SSF56954">
    <property type="entry name" value="Outer membrane efflux proteins (OEP)"/>
    <property type="match status" value="1"/>
</dbReference>
<comment type="caution">
    <text evidence="3">The sequence shown here is derived from an EMBL/GenBank/DDBJ whole genome shotgun (WGS) entry which is preliminary data.</text>
</comment>
<dbReference type="Proteomes" id="UP000305654">
    <property type="component" value="Unassembled WGS sequence"/>
</dbReference>
<comment type="similarity">
    <text evidence="1">Belongs to the outer membrane factor (OMF) (TC 1.B.17) family.</text>
</comment>
<feature type="signal peptide" evidence="2">
    <location>
        <begin position="1"/>
        <end position="26"/>
    </location>
</feature>